<keyword evidence="1" id="KW-0812">Transmembrane</keyword>
<protein>
    <recommendedName>
        <fullName evidence="2">VTT domain-containing protein</fullName>
    </recommendedName>
</protein>
<evidence type="ECO:0000313" key="3">
    <source>
        <dbReference type="EMBL" id="GAJ29865.1"/>
    </source>
</evidence>
<feature type="transmembrane region" description="Helical" evidence="1">
    <location>
        <begin position="60"/>
        <end position="90"/>
    </location>
</feature>
<evidence type="ECO:0000313" key="4">
    <source>
        <dbReference type="Proteomes" id="UP000019760"/>
    </source>
</evidence>
<feature type="transmembrane region" description="Helical" evidence="1">
    <location>
        <begin position="110"/>
        <end position="130"/>
    </location>
</feature>
<gene>
    <name evidence="3" type="ORF">Amme_083_040</name>
</gene>
<evidence type="ECO:0000256" key="1">
    <source>
        <dbReference type="SAM" id="Phobius"/>
    </source>
</evidence>
<dbReference type="Proteomes" id="UP000019760">
    <property type="component" value="Unassembled WGS sequence"/>
</dbReference>
<dbReference type="InterPro" id="IPR032816">
    <property type="entry name" value="VTT_dom"/>
</dbReference>
<comment type="caution">
    <text evidence="3">The sequence shown here is derived from an EMBL/GenBank/DDBJ whole genome shotgun (WGS) entry which is preliminary data.</text>
</comment>
<keyword evidence="1" id="KW-1133">Transmembrane helix</keyword>
<feature type="transmembrane region" description="Helical" evidence="1">
    <location>
        <begin position="137"/>
        <end position="162"/>
    </location>
</feature>
<dbReference type="AlphaFoldDB" id="A0A023D7Z5"/>
<feature type="domain" description="VTT" evidence="2">
    <location>
        <begin position="53"/>
        <end position="173"/>
    </location>
</feature>
<keyword evidence="1" id="KW-0472">Membrane</keyword>
<name>A0A023D7Z5_ACIMT</name>
<proteinExistence type="predicted"/>
<sequence length="230" mass="23416">MGMTFGVIAVLALLMRHVAPGTALLARAAGWRTEALAPLWFLLAGIPYCAVGLPRQAMCLAAGLVFGAAEGLGLAMTVTGLGSALGYLGIGRLGGATLRGAVRRRFTGRLAVIGRALALSPFQAVLVLRLMPVGSALLVTAAAALAEVPLAPFLSATILGSAPQNLVFVLMGAGTRIGHGSQIALGLGLFVLSTALGVALMRRAMRLEWSPAVAADVQPGPDRGETVTDI</sequence>
<accession>A0A023D7Z5</accession>
<organism evidence="3 4">
    <name type="scientific">Acidomonas methanolica NBRC 104435</name>
    <dbReference type="NCBI Taxonomy" id="1231351"/>
    <lineage>
        <taxon>Bacteria</taxon>
        <taxon>Pseudomonadati</taxon>
        <taxon>Pseudomonadota</taxon>
        <taxon>Alphaproteobacteria</taxon>
        <taxon>Acetobacterales</taxon>
        <taxon>Acetobacteraceae</taxon>
        <taxon>Acidomonas</taxon>
    </lineage>
</organism>
<dbReference type="Pfam" id="PF09335">
    <property type="entry name" value="VTT_dom"/>
    <property type="match status" value="1"/>
</dbReference>
<reference evidence="3 4" key="2">
    <citation type="journal article" date="2014" name="FEMS Microbiol. Lett.">
        <title>Draft genomic DNA sequence of the facultatively methylotrophic bacterium Acidomonas methanolica type strain MB58.</title>
        <authorList>
            <person name="Higashiura N."/>
            <person name="Hadano H."/>
            <person name="Hirakawa H."/>
            <person name="Matsutani M."/>
            <person name="Takabe S."/>
            <person name="Matsushita K."/>
            <person name="Azuma Y."/>
        </authorList>
    </citation>
    <scope>NUCLEOTIDE SEQUENCE [LARGE SCALE GENOMIC DNA]</scope>
    <source>
        <strain evidence="3 4">MB58</strain>
    </source>
</reference>
<reference evidence="4" key="1">
    <citation type="journal article" date="2014" name="FEMS Microbiol. Lett.">
        <title>Draft Genomic DNA Sequence of the Facultatively Methylotrophic Bacterium Acidomonas methanolica type strain MB58.</title>
        <authorList>
            <person name="Higashiura N."/>
            <person name="Hadano H."/>
            <person name="Hirakawa H."/>
            <person name="Matsutani M."/>
            <person name="Takabe S."/>
            <person name="Matsushita K."/>
            <person name="Azuma Y."/>
        </authorList>
    </citation>
    <scope>NUCLEOTIDE SEQUENCE [LARGE SCALE GENOMIC DNA]</scope>
    <source>
        <strain evidence="4">MB58</strain>
    </source>
</reference>
<feature type="transmembrane region" description="Helical" evidence="1">
    <location>
        <begin position="182"/>
        <end position="201"/>
    </location>
</feature>
<feature type="transmembrane region" description="Helical" evidence="1">
    <location>
        <begin position="35"/>
        <end position="53"/>
    </location>
</feature>
<evidence type="ECO:0000259" key="2">
    <source>
        <dbReference type="Pfam" id="PF09335"/>
    </source>
</evidence>
<keyword evidence="4" id="KW-1185">Reference proteome</keyword>
<dbReference type="EMBL" id="BAND01000083">
    <property type="protein sequence ID" value="GAJ29865.1"/>
    <property type="molecule type" value="Genomic_DNA"/>
</dbReference>